<comment type="caution">
    <text evidence="2">The sequence shown here is derived from an EMBL/GenBank/DDBJ whole genome shotgun (WGS) entry which is preliminary data.</text>
</comment>
<reference evidence="2 3" key="1">
    <citation type="submission" date="2022-05" db="EMBL/GenBank/DDBJ databases">
        <authorList>
            <consortium name="Genoscope - CEA"/>
            <person name="William W."/>
        </authorList>
    </citation>
    <scope>NUCLEOTIDE SEQUENCE [LARGE SCALE GENOMIC DNA]</scope>
</reference>
<dbReference type="PANTHER" id="PTHR46601">
    <property type="entry name" value="ULP_PROTEASE DOMAIN-CONTAINING PROTEIN"/>
    <property type="match status" value="1"/>
</dbReference>
<feature type="compositionally biased region" description="Basic and acidic residues" evidence="1">
    <location>
        <begin position="1"/>
        <end position="10"/>
    </location>
</feature>
<evidence type="ECO:0000313" key="3">
    <source>
        <dbReference type="Proteomes" id="UP001159405"/>
    </source>
</evidence>
<feature type="region of interest" description="Disordered" evidence="1">
    <location>
        <begin position="1"/>
        <end position="55"/>
    </location>
</feature>
<feature type="non-terminal residue" evidence="2">
    <location>
        <position position="1"/>
    </location>
</feature>
<feature type="compositionally biased region" description="Basic and acidic residues" evidence="1">
    <location>
        <begin position="22"/>
        <end position="38"/>
    </location>
</feature>
<dbReference type="Proteomes" id="UP001159405">
    <property type="component" value="Unassembled WGS sequence"/>
</dbReference>
<gene>
    <name evidence="2" type="ORF">PLOB_00002656</name>
</gene>
<proteinExistence type="predicted"/>
<organism evidence="2 3">
    <name type="scientific">Porites lobata</name>
    <dbReference type="NCBI Taxonomy" id="104759"/>
    <lineage>
        <taxon>Eukaryota</taxon>
        <taxon>Metazoa</taxon>
        <taxon>Cnidaria</taxon>
        <taxon>Anthozoa</taxon>
        <taxon>Hexacorallia</taxon>
        <taxon>Scleractinia</taxon>
        <taxon>Fungiina</taxon>
        <taxon>Poritidae</taxon>
        <taxon>Porites</taxon>
    </lineage>
</organism>
<dbReference type="PANTHER" id="PTHR46601:SF2">
    <property type="entry name" value="UBIQUITIN-LIKE PROTEASE FAMILY PROFILE DOMAIN-CONTAINING PROTEIN"/>
    <property type="match status" value="1"/>
</dbReference>
<evidence type="ECO:0000256" key="1">
    <source>
        <dbReference type="SAM" id="MobiDB-lite"/>
    </source>
</evidence>
<name>A0ABN8N609_9CNID</name>
<dbReference type="EMBL" id="CALNXK010000011">
    <property type="protein sequence ID" value="CAH3043787.1"/>
    <property type="molecule type" value="Genomic_DNA"/>
</dbReference>
<protein>
    <submittedName>
        <fullName evidence="2">Uncharacterized protein</fullName>
    </submittedName>
</protein>
<evidence type="ECO:0000313" key="2">
    <source>
        <dbReference type="EMBL" id="CAH3043787.1"/>
    </source>
</evidence>
<sequence length="368" mass="42483">IERGKRESTRERKRVCQMQRRQGREQSKGTGKDQTWPDRRRRRVKNDKEPGTVKSQFLTSQSLGKAVRKVHKSLPKNPEKVPELSVGKLVYQLSPQKRKAVISVSDNNAKRRKVEGERVKRSDFLSEEEIRQIKEFYLREDISRILSGKKDKVSVKVESGKEARQKRLLLVNLREAHALFKKGSKLKVGFSKFASLRPRQVLPITLRDQEVCMCKYHENIDLLHTLTTTSLVSSHYKTAEYLLNATVCSQEESKCSNCGIDRVVNELFNTDDELPVSCYQWRTPADSRVKKLLVVSNVVGAKEDLKAQLAPFGRHPTTQTELSFWLSPSAIQRRNPCSGPHLNTRHNWPDKDANVDFQVDREFETHFF</sequence>
<keyword evidence="3" id="KW-1185">Reference proteome</keyword>
<accession>A0ABN8N609</accession>